<name>A0ABT7PL82_9BACT</name>
<keyword evidence="1 2" id="KW-0597">Phosphoprotein</keyword>
<organism evidence="4 5">
    <name type="scientific">Roseiconus lacunae</name>
    <dbReference type="NCBI Taxonomy" id="2605694"/>
    <lineage>
        <taxon>Bacteria</taxon>
        <taxon>Pseudomonadati</taxon>
        <taxon>Planctomycetota</taxon>
        <taxon>Planctomycetia</taxon>
        <taxon>Pirellulales</taxon>
        <taxon>Pirellulaceae</taxon>
        <taxon>Roseiconus</taxon>
    </lineage>
</organism>
<dbReference type="Proteomes" id="UP001239462">
    <property type="component" value="Unassembled WGS sequence"/>
</dbReference>
<dbReference type="CDD" id="cd17562">
    <property type="entry name" value="REC_CheY4-like"/>
    <property type="match status" value="1"/>
</dbReference>
<evidence type="ECO:0000313" key="4">
    <source>
        <dbReference type="EMBL" id="MDM4017263.1"/>
    </source>
</evidence>
<feature type="domain" description="Response regulatory" evidence="3">
    <location>
        <begin position="4"/>
        <end position="120"/>
    </location>
</feature>
<dbReference type="SUPFAM" id="SSF52172">
    <property type="entry name" value="CheY-like"/>
    <property type="match status" value="1"/>
</dbReference>
<reference evidence="4 5" key="1">
    <citation type="submission" date="2023-06" db="EMBL/GenBank/DDBJ databases">
        <title>Roseiconus lacunae JC819 isolated from Gulf of Mannar region, Tamil Nadu.</title>
        <authorList>
            <person name="Pk S."/>
            <person name="Ch S."/>
            <person name="Ch V.R."/>
        </authorList>
    </citation>
    <scope>NUCLEOTIDE SEQUENCE [LARGE SCALE GENOMIC DNA]</scope>
    <source>
        <strain evidence="4 5">JC819</strain>
    </source>
</reference>
<dbReference type="SMART" id="SM00448">
    <property type="entry name" value="REC"/>
    <property type="match status" value="1"/>
</dbReference>
<evidence type="ECO:0000259" key="3">
    <source>
        <dbReference type="PROSITE" id="PS50110"/>
    </source>
</evidence>
<accession>A0ABT7PL82</accession>
<proteinExistence type="predicted"/>
<dbReference type="Pfam" id="PF00072">
    <property type="entry name" value="Response_reg"/>
    <property type="match status" value="1"/>
</dbReference>
<evidence type="ECO:0000313" key="5">
    <source>
        <dbReference type="Proteomes" id="UP001239462"/>
    </source>
</evidence>
<dbReference type="PANTHER" id="PTHR44591">
    <property type="entry name" value="STRESS RESPONSE REGULATOR PROTEIN 1"/>
    <property type="match status" value="1"/>
</dbReference>
<gene>
    <name evidence="4" type="ORF">QTN89_17585</name>
</gene>
<dbReference type="PROSITE" id="PS50110">
    <property type="entry name" value="RESPONSE_REGULATORY"/>
    <property type="match status" value="1"/>
</dbReference>
<dbReference type="PANTHER" id="PTHR44591:SF25">
    <property type="entry name" value="CHEMOTAXIS TWO-COMPONENT RESPONSE REGULATOR"/>
    <property type="match status" value="1"/>
</dbReference>
<dbReference type="RefSeq" id="WP_149498991.1">
    <property type="nucleotide sequence ID" value="NZ_CP141221.1"/>
</dbReference>
<evidence type="ECO:0000256" key="2">
    <source>
        <dbReference type="PROSITE-ProRule" id="PRU00169"/>
    </source>
</evidence>
<dbReference type="InterPro" id="IPR001789">
    <property type="entry name" value="Sig_transdc_resp-reg_receiver"/>
</dbReference>
<comment type="caution">
    <text evidence="4">The sequence shown here is derived from an EMBL/GenBank/DDBJ whole genome shotgun (WGS) entry which is preliminary data.</text>
</comment>
<sequence>MANTALVVDDSTSMRQMVSFTLRESGFEVIEAGNGEEALQNVAGKDVKVVVTDLNMPVMDGMTLIRRLRAEAKYKFTPILMLTTESQDSKKQEGRAAGATGWIVKPFNPEQLMQVISKVVR</sequence>
<dbReference type="InterPro" id="IPR011006">
    <property type="entry name" value="CheY-like_superfamily"/>
</dbReference>
<dbReference type="EMBL" id="JASZZN010000013">
    <property type="protein sequence ID" value="MDM4017263.1"/>
    <property type="molecule type" value="Genomic_DNA"/>
</dbReference>
<evidence type="ECO:0000256" key="1">
    <source>
        <dbReference type="ARBA" id="ARBA00022553"/>
    </source>
</evidence>
<protein>
    <submittedName>
        <fullName evidence="4">Response regulator</fullName>
    </submittedName>
</protein>
<keyword evidence="5" id="KW-1185">Reference proteome</keyword>
<dbReference type="Gene3D" id="3.40.50.2300">
    <property type="match status" value="1"/>
</dbReference>
<dbReference type="InterPro" id="IPR050595">
    <property type="entry name" value="Bact_response_regulator"/>
</dbReference>
<feature type="modified residue" description="4-aspartylphosphate" evidence="2">
    <location>
        <position position="53"/>
    </location>
</feature>